<evidence type="ECO:0000313" key="3">
    <source>
        <dbReference type="Proteomes" id="UP000290288"/>
    </source>
</evidence>
<name>A0A4Q2DLR1_9AGAR</name>
<keyword evidence="3" id="KW-1185">Reference proteome</keyword>
<gene>
    <name evidence="2" type="ORF">EST38_g6006</name>
</gene>
<dbReference type="InterPro" id="IPR001810">
    <property type="entry name" value="F-box_dom"/>
</dbReference>
<dbReference type="AlphaFoldDB" id="A0A4Q2DLR1"/>
<dbReference type="EMBL" id="SDEE01000179">
    <property type="protein sequence ID" value="RXW19844.1"/>
    <property type="molecule type" value="Genomic_DNA"/>
</dbReference>
<dbReference type="OrthoDB" id="3268380at2759"/>
<feature type="domain" description="F-box" evidence="1">
    <location>
        <begin position="44"/>
        <end position="94"/>
    </location>
</feature>
<protein>
    <recommendedName>
        <fullName evidence="1">F-box domain-containing protein</fullName>
    </recommendedName>
</protein>
<dbReference type="STRING" id="2316362.A0A4Q2DLR1"/>
<dbReference type="InterPro" id="IPR032675">
    <property type="entry name" value="LRR_dom_sf"/>
</dbReference>
<evidence type="ECO:0000259" key="1">
    <source>
        <dbReference type="Pfam" id="PF12937"/>
    </source>
</evidence>
<accession>A0A4Q2DLR1</accession>
<organism evidence="2 3">
    <name type="scientific">Candolleomyces aberdarensis</name>
    <dbReference type="NCBI Taxonomy" id="2316362"/>
    <lineage>
        <taxon>Eukaryota</taxon>
        <taxon>Fungi</taxon>
        <taxon>Dikarya</taxon>
        <taxon>Basidiomycota</taxon>
        <taxon>Agaricomycotina</taxon>
        <taxon>Agaricomycetes</taxon>
        <taxon>Agaricomycetidae</taxon>
        <taxon>Agaricales</taxon>
        <taxon>Agaricineae</taxon>
        <taxon>Psathyrellaceae</taxon>
        <taxon>Candolleomyces</taxon>
    </lineage>
</organism>
<dbReference type="Gene3D" id="3.80.10.10">
    <property type="entry name" value="Ribonuclease Inhibitor"/>
    <property type="match status" value="1"/>
</dbReference>
<sequence length="565" mass="63948">MDPNRKLDAQAVRGQVDQRIADLESEIRTLKTHRNTVVAATSPLPPEILSDIFIILRRVMSDECSYKPSWTRVNHVCRHWRAVALDCPALWSDLMFVCCSPAFTEMMLQRSKNAPLTVKYDRYAPSFDDILCKIASQTSRLRDVELRGRGLDLPKVLSSFQGTAPTLEKLVLQGAELYNRTGSNTYYTIPANFLQDGAPSLQHLDITQFAIHWDALPLSTTLTHLRLENVVWENRPTRKSFSETLAKLLQLETMKLSACLPRSGDASQPDSPPVILPSLRTLELQDLAAELHEFFSMTRIPQEARVNIELHDMESESVGSLFSALRASWTPPKDIVVDAARNLAQSEILDLRVVDYMPRCTPQIMCWFNIHDLPPNFDAENPPANLIVSAPDAIAFGINLLLKAIAVRLGISSLRSLKIASRHVFLMEDMLPLVKDLTKLDKIALWKSPDAIIQFTEVLQKQKDHALAFPSLRSIELHGIDIDEGLSSYADTAIRRFATALKSWMKCHRTIERFAITKCINFVEGHWKVLQAAIPKQVEMYWDEDVYIVEPSEDEGDYGSWGHTY</sequence>
<dbReference type="Proteomes" id="UP000290288">
    <property type="component" value="Unassembled WGS sequence"/>
</dbReference>
<comment type="caution">
    <text evidence="2">The sequence shown here is derived from an EMBL/GenBank/DDBJ whole genome shotgun (WGS) entry which is preliminary data.</text>
</comment>
<evidence type="ECO:0000313" key="2">
    <source>
        <dbReference type="EMBL" id="RXW19844.1"/>
    </source>
</evidence>
<proteinExistence type="predicted"/>
<dbReference type="Pfam" id="PF12937">
    <property type="entry name" value="F-box-like"/>
    <property type="match status" value="1"/>
</dbReference>
<dbReference type="SUPFAM" id="SSF52047">
    <property type="entry name" value="RNI-like"/>
    <property type="match status" value="1"/>
</dbReference>
<reference evidence="2 3" key="1">
    <citation type="submission" date="2019-01" db="EMBL/GenBank/DDBJ databases">
        <title>Draft genome sequence of Psathyrella aberdarensis IHI B618.</title>
        <authorList>
            <person name="Buettner E."/>
            <person name="Kellner H."/>
        </authorList>
    </citation>
    <scope>NUCLEOTIDE SEQUENCE [LARGE SCALE GENOMIC DNA]</scope>
    <source>
        <strain evidence="2 3">IHI B618</strain>
    </source>
</reference>
<dbReference type="Gene3D" id="1.20.1280.50">
    <property type="match status" value="1"/>
</dbReference>